<evidence type="ECO:0000313" key="3">
    <source>
        <dbReference type="Proteomes" id="UP000494261"/>
    </source>
</evidence>
<evidence type="ECO:0000256" key="1">
    <source>
        <dbReference type="SAM" id="Coils"/>
    </source>
</evidence>
<name>A0A6P2STL7_9BURK</name>
<evidence type="ECO:0000313" key="2">
    <source>
        <dbReference type="EMBL" id="VWC47039.1"/>
    </source>
</evidence>
<accession>A0A6P2STL7</accession>
<dbReference type="AlphaFoldDB" id="A0A6P2STL7"/>
<proteinExistence type="predicted"/>
<reference evidence="2 3" key="1">
    <citation type="submission" date="2019-09" db="EMBL/GenBank/DDBJ databases">
        <authorList>
            <person name="Depoorter E."/>
        </authorList>
    </citation>
    <scope>NUCLEOTIDE SEQUENCE [LARGE SCALE GENOMIC DNA]</scope>
    <source>
        <strain evidence="2">LMG 13014</strain>
    </source>
</reference>
<organism evidence="2 3">
    <name type="scientific">Burkholderia aenigmatica</name>
    <dbReference type="NCBI Taxonomy" id="2015348"/>
    <lineage>
        <taxon>Bacteria</taxon>
        <taxon>Pseudomonadati</taxon>
        <taxon>Pseudomonadota</taxon>
        <taxon>Betaproteobacteria</taxon>
        <taxon>Burkholderiales</taxon>
        <taxon>Burkholderiaceae</taxon>
        <taxon>Burkholderia</taxon>
        <taxon>Burkholderia cepacia complex</taxon>
    </lineage>
</organism>
<feature type="coiled-coil region" evidence="1">
    <location>
        <begin position="40"/>
        <end position="84"/>
    </location>
</feature>
<dbReference type="RefSeq" id="WP_175026108.1">
    <property type="nucleotide sequence ID" value="NZ_CABVQC010000082.1"/>
</dbReference>
<sequence>MLDTSIARPWLALAFLVWTLLAAIAGWQTGREQEQDRCTAQVATLKADQATQERQAAQAALDRLQQAQARGDALQARLAAEETNRQTQAQEHAREIKRLTTGRPCLNAGTVRLLNEPAIGLRTPVLPAPASGAAAADAPAASDTDVAGWIDGTRHQYDACRSRLDALIDWHEEATDGHR</sequence>
<protein>
    <submittedName>
        <fullName evidence="2">Uncharacterized protein</fullName>
    </submittedName>
</protein>
<keyword evidence="1" id="KW-0175">Coiled coil</keyword>
<gene>
    <name evidence="2" type="ORF">BLA13014_07367</name>
</gene>
<dbReference type="EMBL" id="CABVQC010000082">
    <property type="protein sequence ID" value="VWC47039.1"/>
    <property type="molecule type" value="Genomic_DNA"/>
</dbReference>
<dbReference type="Proteomes" id="UP000494261">
    <property type="component" value="Unassembled WGS sequence"/>
</dbReference>